<dbReference type="HAMAP" id="MF_00418">
    <property type="entry name" value="DapA"/>
    <property type="match status" value="1"/>
</dbReference>
<dbReference type="Pfam" id="PF00701">
    <property type="entry name" value="DHDPS"/>
    <property type="match status" value="1"/>
</dbReference>
<evidence type="ECO:0000256" key="1">
    <source>
        <dbReference type="ARBA" id="ARBA00003294"/>
    </source>
</evidence>
<dbReference type="UniPathway" id="UPA00034">
    <property type="reaction ID" value="UER00017"/>
</dbReference>
<comment type="function">
    <text evidence="1 12">Catalyzes the condensation of (S)-aspartate-beta-semialdehyde [(S)-ASA] and pyruvate to 4-hydroxy-tetrahydrodipicolinate (HTPA).</text>
</comment>
<dbReference type="PANTHER" id="PTHR12128">
    <property type="entry name" value="DIHYDRODIPICOLINATE SYNTHASE"/>
    <property type="match status" value="1"/>
</dbReference>
<accession>A0A8J7W3Y9</accession>
<protein>
    <recommendedName>
        <fullName evidence="4 12">4-hydroxy-tetrahydrodipicolinate synthase</fullName>
        <shortName evidence="12">HTPA synthase</shortName>
        <ecNumber evidence="4 12">4.3.3.7</ecNumber>
    </recommendedName>
</protein>
<dbReference type="PIRSF" id="PIRSF001365">
    <property type="entry name" value="DHDPS"/>
    <property type="match status" value="1"/>
</dbReference>
<feature type="site" description="Part of a proton relay during catalysis" evidence="12">
    <location>
        <position position="62"/>
    </location>
</feature>
<feature type="active site" description="Proton donor/acceptor" evidence="12 14">
    <location>
        <position position="151"/>
    </location>
</feature>
<evidence type="ECO:0000256" key="8">
    <source>
        <dbReference type="ARBA" id="ARBA00023154"/>
    </source>
</evidence>
<comment type="subunit">
    <text evidence="12">Homotetramer; dimer of dimers.</text>
</comment>
<comment type="similarity">
    <text evidence="3 12 13">Belongs to the DapA family.</text>
</comment>
<comment type="caution">
    <text evidence="12">Lacks conserved residue(s) required for the propagation of feature annotation.</text>
</comment>
<evidence type="ECO:0000256" key="10">
    <source>
        <dbReference type="ARBA" id="ARBA00023270"/>
    </source>
</evidence>
<evidence type="ECO:0000256" key="14">
    <source>
        <dbReference type="PIRSR" id="PIRSR001365-1"/>
    </source>
</evidence>
<dbReference type="PRINTS" id="PR00146">
    <property type="entry name" value="DHPICSNTHASE"/>
</dbReference>
<reference evidence="16" key="2">
    <citation type="submission" date="2021-04" db="EMBL/GenBank/DDBJ databases">
        <authorList>
            <person name="Liu J."/>
        </authorList>
    </citation>
    <scope>NUCLEOTIDE SEQUENCE</scope>
    <source>
        <strain evidence="16">BAD-6</strain>
    </source>
</reference>
<comment type="subcellular location">
    <subcellularLocation>
        <location evidence="12">Cytoplasm</location>
    </subcellularLocation>
</comment>
<evidence type="ECO:0000256" key="12">
    <source>
        <dbReference type="HAMAP-Rule" id="MF_00418"/>
    </source>
</evidence>
<evidence type="ECO:0000256" key="9">
    <source>
        <dbReference type="ARBA" id="ARBA00023239"/>
    </source>
</evidence>
<evidence type="ECO:0000256" key="3">
    <source>
        <dbReference type="ARBA" id="ARBA00007592"/>
    </source>
</evidence>
<keyword evidence="7 12" id="KW-0220">Diaminopimelate biosynthesis</keyword>
<keyword evidence="17" id="KW-1185">Reference proteome</keyword>
<dbReference type="GO" id="GO:0019877">
    <property type="term" value="P:diaminopimelate biosynthetic process"/>
    <property type="evidence" value="ECO:0007669"/>
    <property type="project" value="UniProtKB-UniRule"/>
</dbReference>
<dbReference type="SUPFAM" id="SSF51569">
    <property type="entry name" value="Aldolase"/>
    <property type="match status" value="1"/>
</dbReference>
<dbReference type="RefSeq" id="WP_227020614.1">
    <property type="nucleotide sequence ID" value="NZ_JAGSND010000030.1"/>
</dbReference>
<comment type="catalytic activity">
    <reaction evidence="11 12">
        <text>L-aspartate 4-semialdehyde + pyruvate = (2S,4S)-4-hydroxy-2,3,4,5-tetrahydrodipicolinate + H2O + H(+)</text>
        <dbReference type="Rhea" id="RHEA:34171"/>
        <dbReference type="ChEBI" id="CHEBI:15361"/>
        <dbReference type="ChEBI" id="CHEBI:15377"/>
        <dbReference type="ChEBI" id="CHEBI:15378"/>
        <dbReference type="ChEBI" id="CHEBI:67139"/>
        <dbReference type="ChEBI" id="CHEBI:537519"/>
        <dbReference type="EC" id="4.3.3.7"/>
    </reaction>
</comment>
<reference evidence="16" key="1">
    <citation type="submission" date="2021-04" db="EMBL/GenBank/DDBJ databases">
        <title>Sinoanaerobacter chloroacetimidivorans sp. nov., an obligate anaerobic bacterium isolated from anaerobic sludge.</title>
        <authorList>
            <person name="Bao Y."/>
        </authorList>
    </citation>
    <scope>NUCLEOTIDE SEQUENCE</scope>
    <source>
        <strain evidence="16">BAD-6</strain>
    </source>
</reference>
<gene>
    <name evidence="12 16" type="primary">dapA</name>
    <name evidence="16" type="ORF">KCX82_21745</name>
</gene>
<dbReference type="GO" id="GO:0008840">
    <property type="term" value="F:4-hydroxy-tetrahydrodipicolinate synthase activity"/>
    <property type="evidence" value="ECO:0007669"/>
    <property type="project" value="UniProtKB-UniRule"/>
</dbReference>
<evidence type="ECO:0000313" key="16">
    <source>
        <dbReference type="EMBL" id="MBR0600497.1"/>
    </source>
</evidence>
<comment type="pathway">
    <text evidence="2 12">Amino-acid biosynthesis; L-lysine biosynthesis via DAP pathway; (S)-tetrahydrodipicolinate from L-aspartate: step 3/4.</text>
</comment>
<comment type="caution">
    <text evidence="12">Was originally thought to be a dihydrodipicolinate synthase (DHDPS), catalyzing the condensation of (S)-aspartate-beta-semialdehyde [(S)-ASA] and pyruvate to dihydrodipicolinate (DHDP). However, it was shown in E.coli that the product of the enzymatic reaction is not dihydrodipicolinate but in fact (4S)-4-hydroxy-2,3,4,5-tetrahydro-(2S)-dipicolinic acid (HTPA), and that the consecutive dehydration reaction leading to DHDP is not spontaneous but catalyzed by DapB.</text>
</comment>
<dbReference type="NCBIfam" id="TIGR00674">
    <property type="entry name" value="dapA"/>
    <property type="match status" value="1"/>
</dbReference>
<dbReference type="Proteomes" id="UP000675664">
    <property type="component" value="Unassembled WGS sequence"/>
</dbReference>
<dbReference type="InterPro" id="IPR013785">
    <property type="entry name" value="Aldolase_TIM"/>
</dbReference>
<feature type="active site" description="Schiff-base intermediate with substrate" evidence="12 14">
    <location>
        <position position="179"/>
    </location>
</feature>
<evidence type="ECO:0000256" key="5">
    <source>
        <dbReference type="ARBA" id="ARBA00022490"/>
    </source>
</evidence>
<dbReference type="GO" id="GO:0009089">
    <property type="term" value="P:lysine biosynthetic process via diaminopimelate"/>
    <property type="evidence" value="ECO:0007669"/>
    <property type="project" value="UniProtKB-UniRule"/>
</dbReference>
<keyword evidence="6 12" id="KW-0028">Amino-acid biosynthesis</keyword>
<keyword evidence="5 12" id="KW-0963">Cytoplasm</keyword>
<comment type="caution">
    <text evidence="16">The sequence shown here is derived from an EMBL/GenBank/DDBJ whole genome shotgun (WGS) entry which is preliminary data.</text>
</comment>
<feature type="binding site" evidence="12 15">
    <location>
        <position position="63"/>
    </location>
    <ligand>
        <name>pyruvate</name>
        <dbReference type="ChEBI" id="CHEBI:15361"/>
    </ligand>
</feature>
<keyword evidence="10 12" id="KW-0704">Schiff base</keyword>
<dbReference type="InterPro" id="IPR002220">
    <property type="entry name" value="DapA-like"/>
</dbReference>
<evidence type="ECO:0000256" key="11">
    <source>
        <dbReference type="ARBA" id="ARBA00047836"/>
    </source>
</evidence>
<evidence type="ECO:0000256" key="6">
    <source>
        <dbReference type="ARBA" id="ARBA00022605"/>
    </source>
</evidence>
<evidence type="ECO:0000256" key="2">
    <source>
        <dbReference type="ARBA" id="ARBA00005120"/>
    </source>
</evidence>
<dbReference type="GO" id="GO:0005737">
    <property type="term" value="C:cytoplasm"/>
    <property type="evidence" value="ECO:0007669"/>
    <property type="project" value="UniProtKB-SubCell"/>
</dbReference>
<keyword evidence="8 12" id="KW-0457">Lysine biosynthesis</keyword>
<keyword evidence="9 12" id="KW-0456">Lyase</keyword>
<dbReference type="EMBL" id="JAGSND010000030">
    <property type="protein sequence ID" value="MBR0600497.1"/>
    <property type="molecule type" value="Genomic_DNA"/>
</dbReference>
<dbReference type="SMART" id="SM01130">
    <property type="entry name" value="DHDPS"/>
    <property type="match status" value="1"/>
</dbReference>
<dbReference type="Gene3D" id="3.20.20.70">
    <property type="entry name" value="Aldolase class I"/>
    <property type="match status" value="1"/>
</dbReference>
<evidence type="ECO:0000313" key="17">
    <source>
        <dbReference type="Proteomes" id="UP000675664"/>
    </source>
</evidence>
<name>A0A8J7W3Y9_9FIRM</name>
<evidence type="ECO:0000256" key="15">
    <source>
        <dbReference type="PIRSR" id="PIRSR001365-2"/>
    </source>
</evidence>
<dbReference type="PANTHER" id="PTHR12128:SF66">
    <property type="entry name" value="4-HYDROXY-2-OXOGLUTARATE ALDOLASE, MITOCHONDRIAL"/>
    <property type="match status" value="1"/>
</dbReference>
<organism evidence="16 17">
    <name type="scientific">Sinanaerobacter chloroacetimidivorans</name>
    <dbReference type="NCBI Taxonomy" id="2818044"/>
    <lineage>
        <taxon>Bacteria</taxon>
        <taxon>Bacillati</taxon>
        <taxon>Bacillota</taxon>
        <taxon>Clostridia</taxon>
        <taxon>Peptostreptococcales</taxon>
        <taxon>Anaerovoracaceae</taxon>
        <taxon>Sinanaerobacter</taxon>
    </lineage>
</organism>
<dbReference type="InterPro" id="IPR005263">
    <property type="entry name" value="DapA"/>
</dbReference>
<dbReference type="EC" id="4.3.3.7" evidence="4 12"/>
<proteinExistence type="inferred from homology"/>
<feature type="site" description="Part of a proton relay during catalysis" evidence="12">
    <location>
        <position position="125"/>
    </location>
</feature>
<sequence>MKILKNRTIESEELKMIKAPKGIYVPVITTFNDDESIDFASYKKVIDFVIENGVHGLLIGGTTGEYHVMSAEERKSLIKAACEYAAGRVPVMAGVGCFTAKDTIELANFAAECGAEYGLVLPPYYHHTTDAGIVDFYKEIAANSKVGIVIYNYPGATNVEMPPEMIYELSQEENIVSVKESADFGHLCQVLTLTSDVDNFTVFTGEEHFILPTFSVGGQGAFGILINLLPKEIVKIYELAMAGDLKAATELNSKIRGIYGLMEVEGNPYPGPVKAGMDMIGMKGGKVRKPLTQPTDDLKAKMKEQLIKLGYSVK</sequence>
<evidence type="ECO:0000256" key="13">
    <source>
        <dbReference type="PIRNR" id="PIRNR001365"/>
    </source>
</evidence>
<evidence type="ECO:0000256" key="7">
    <source>
        <dbReference type="ARBA" id="ARBA00022915"/>
    </source>
</evidence>
<dbReference type="AlphaFoldDB" id="A0A8J7W3Y9"/>
<dbReference type="CDD" id="cd00408">
    <property type="entry name" value="DHDPS-like"/>
    <property type="match status" value="1"/>
</dbReference>
<evidence type="ECO:0000256" key="4">
    <source>
        <dbReference type="ARBA" id="ARBA00012086"/>
    </source>
</evidence>